<accession>A0ABD3GUR4</accession>
<reference evidence="2 3" key="1">
    <citation type="submission" date="2024-09" db="EMBL/GenBank/DDBJ databases">
        <title>Chromosome-scale assembly of Riccia sorocarpa.</title>
        <authorList>
            <person name="Paukszto L."/>
        </authorList>
    </citation>
    <scope>NUCLEOTIDE SEQUENCE [LARGE SCALE GENOMIC DNA]</scope>
    <source>
        <strain evidence="2">LP-2024</strain>
        <tissue evidence="2">Aerial parts of the thallus</tissue>
    </source>
</reference>
<evidence type="ECO:0000313" key="2">
    <source>
        <dbReference type="EMBL" id="KAL3681875.1"/>
    </source>
</evidence>
<dbReference type="AlphaFoldDB" id="A0ABD3GUR4"/>
<evidence type="ECO:0000313" key="3">
    <source>
        <dbReference type="Proteomes" id="UP001633002"/>
    </source>
</evidence>
<keyword evidence="3" id="KW-1185">Reference proteome</keyword>
<proteinExistence type="predicted"/>
<dbReference type="EMBL" id="JBJQOH010000007">
    <property type="protein sequence ID" value="KAL3681875.1"/>
    <property type="molecule type" value="Genomic_DNA"/>
</dbReference>
<gene>
    <name evidence="2" type="ORF">R1sor_024831</name>
</gene>
<dbReference type="Proteomes" id="UP001633002">
    <property type="component" value="Unassembled WGS sequence"/>
</dbReference>
<feature type="compositionally biased region" description="Basic and acidic residues" evidence="1">
    <location>
        <begin position="313"/>
        <end position="323"/>
    </location>
</feature>
<organism evidence="2 3">
    <name type="scientific">Riccia sorocarpa</name>
    <dbReference type="NCBI Taxonomy" id="122646"/>
    <lineage>
        <taxon>Eukaryota</taxon>
        <taxon>Viridiplantae</taxon>
        <taxon>Streptophyta</taxon>
        <taxon>Embryophyta</taxon>
        <taxon>Marchantiophyta</taxon>
        <taxon>Marchantiopsida</taxon>
        <taxon>Marchantiidae</taxon>
        <taxon>Marchantiales</taxon>
        <taxon>Ricciaceae</taxon>
        <taxon>Riccia</taxon>
    </lineage>
</organism>
<evidence type="ECO:0000256" key="1">
    <source>
        <dbReference type="SAM" id="MobiDB-lite"/>
    </source>
</evidence>
<sequence>MKLSQTALSKRLATCLSFALHSADSVVMKKKNSGGPGHPGREWLVLGDNGLKSVRKLLEDISGNKGERDGNQLIDALKKMGMFSYIRTVFVWQDLEICKQFVLNWSRKRKTTRVNDVEIDVNFGTFMEATGLQCEEHTVISEDADRRAEAPDNSSVLMSMMAKRLENKSSVRLDDFKGSWLQDLLLLFRNTIWMQSSLREEYLSPPLLQYVSKALNGKRLSLGKLIHDKFACEIARLQHASSLGEQPKNVLMTSAGPVICFLYAHAVLTRSLASLDVLPSVAGEKTMKVSIEFRQEQTRKIIYNGERRVPKKSEDESCVKEGRVSGMPAKLSSREVTSSCQLHHPAKKRRLQESVPASSLPRDSSTIEGWAAKVLELKVKIARQSYELAQCRLRLFKERPAA</sequence>
<comment type="caution">
    <text evidence="2">The sequence shown here is derived from an EMBL/GenBank/DDBJ whole genome shotgun (WGS) entry which is preliminary data.</text>
</comment>
<feature type="region of interest" description="Disordered" evidence="1">
    <location>
        <begin position="313"/>
        <end position="363"/>
    </location>
</feature>
<protein>
    <submittedName>
        <fullName evidence="2">Uncharacterized protein</fullName>
    </submittedName>
</protein>
<name>A0ABD3GUR4_9MARC</name>